<comment type="similarity">
    <text evidence="1">Belongs to the prefoldin subunit beta family.</text>
</comment>
<dbReference type="GO" id="GO:0051082">
    <property type="term" value="F:unfolded protein binding"/>
    <property type="evidence" value="ECO:0007669"/>
    <property type="project" value="InterPro"/>
</dbReference>
<dbReference type="GO" id="GO:0051131">
    <property type="term" value="P:chaperone-mediated protein complex assembly"/>
    <property type="evidence" value="ECO:0007669"/>
    <property type="project" value="TreeGrafter"/>
</dbReference>
<feature type="coiled-coil region" evidence="3">
    <location>
        <begin position="70"/>
        <end position="111"/>
    </location>
</feature>
<sequence length="116" mass="13585">MSNPDFEKVSLEFNRLQNQLQTLLSSRQQLETQFQENNIVLKEFGTLEEDAKIYKLTGPVLLPQDKAEANLNVEKRIEFIKKEIERAEENIKSTQTKLEEQRNKLIQIRTAQQPAQ</sequence>
<evidence type="ECO:0000256" key="1">
    <source>
        <dbReference type="ARBA" id="ARBA00008045"/>
    </source>
</evidence>
<protein>
    <submittedName>
        <fullName evidence="4">CYFA0S08e01530g1_1</fullName>
    </submittedName>
</protein>
<dbReference type="InterPro" id="IPR002777">
    <property type="entry name" value="PFD_beta-like"/>
</dbReference>
<dbReference type="CDD" id="cd23161">
    <property type="entry name" value="Prefoldin_6"/>
    <property type="match status" value="1"/>
</dbReference>
<dbReference type="VEuPathDB" id="FungiDB:BON22_4874"/>
<dbReference type="OrthoDB" id="248120at2759"/>
<dbReference type="PhylomeDB" id="A0A061B4G4"/>
<evidence type="ECO:0000256" key="2">
    <source>
        <dbReference type="ARBA" id="ARBA00023186"/>
    </source>
</evidence>
<dbReference type="AlphaFoldDB" id="A0A061B4G4"/>
<dbReference type="PANTHER" id="PTHR21431:SF0">
    <property type="entry name" value="PREFOLDIN SUBUNIT 6"/>
    <property type="match status" value="1"/>
</dbReference>
<dbReference type="GO" id="GO:0016272">
    <property type="term" value="C:prefoldin complex"/>
    <property type="evidence" value="ECO:0007669"/>
    <property type="project" value="InterPro"/>
</dbReference>
<dbReference type="GO" id="GO:0051087">
    <property type="term" value="F:protein-folding chaperone binding"/>
    <property type="evidence" value="ECO:0007669"/>
    <property type="project" value="TreeGrafter"/>
</dbReference>
<gene>
    <name evidence="4" type="ORF">CYFA0S_08e01530g</name>
</gene>
<name>A0A061B4G4_CYBFA</name>
<dbReference type="GO" id="GO:0005737">
    <property type="term" value="C:cytoplasm"/>
    <property type="evidence" value="ECO:0007669"/>
    <property type="project" value="TreeGrafter"/>
</dbReference>
<dbReference type="GO" id="GO:0006457">
    <property type="term" value="P:protein folding"/>
    <property type="evidence" value="ECO:0007669"/>
    <property type="project" value="InterPro"/>
</dbReference>
<reference evidence="4" key="1">
    <citation type="journal article" date="2014" name="Genome Announc.">
        <title>Genome sequence of the yeast Cyberlindnera fabianii (Hansenula fabianii).</title>
        <authorList>
            <person name="Freel K.C."/>
            <person name="Sarilar V."/>
            <person name="Neuveglise C."/>
            <person name="Devillers H."/>
            <person name="Friedrich A."/>
            <person name="Schacherer J."/>
        </authorList>
    </citation>
    <scope>NUCLEOTIDE SEQUENCE</scope>
    <source>
        <strain evidence="4">YJS4271</strain>
    </source>
</reference>
<keyword evidence="3" id="KW-0175">Coiled coil</keyword>
<dbReference type="Gene3D" id="1.10.287.370">
    <property type="match status" value="1"/>
</dbReference>
<dbReference type="FunFam" id="1.10.287.370:FF:000003">
    <property type="entry name" value="Prefoldin subunit 6"/>
    <property type="match status" value="1"/>
</dbReference>
<accession>A0A061B4G4</accession>
<dbReference type="Pfam" id="PF01920">
    <property type="entry name" value="Prefoldin_2"/>
    <property type="match status" value="1"/>
</dbReference>
<dbReference type="SUPFAM" id="SSF46579">
    <property type="entry name" value="Prefoldin"/>
    <property type="match status" value="1"/>
</dbReference>
<dbReference type="EMBL" id="LK052893">
    <property type="protein sequence ID" value="CDR41916.1"/>
    <property type="molecule type" value="Genomic_DNA"/>
</dbReference>
<evidence type="ECO:0000256" key="3">
    <source>
        <dbReference type="SAM" id="Coils"/>
    </source>
</evidence>
<proteinExistence type="inferred from homology"/>
<dbReference type="InterPro" id="IPR009053">
    <property type="entry name" value="Prefoldin"/>
</dbReference>
<organism evidence="4">
    <name type="scientific">Cyberlindnera fabianii</name>
    <name type="common">Yeast</name>
    <name type="synonym">Hansenula fabianii</name>
    <dbReference type="NCBI Taxonomy" id="36022"/>
    <lineage>
        <taxon>Eukaryota</taxon>
        <taxon>Fungi</taxon>
        <taxon>Dikarya</taxon>
        <taxon>Ascomycota</taxon>
        <taxon>Saccharomycotina</taxon>
        <taxon>Saccharomycetes</taxon>
        <taxon>Phaffomycetales</taxon>
        <taxon>Phaffomycetaceae</taxon>
        <taxon>Cyberlindnera</taxon>
    </lineage>
</organism>
<dbReference type="PANTHER" id="PTHR21431">
    <property type="entry name" value="PREFOLDIN SUBUNIT 6"/>
    <property type="match status" value="1"/>
</dbReference>
<keyword evidence="2" id="KW-0143">Chaperone</keyword>
<evidence type="ECO:0000313" key="4">
    <source>
        <dbReference type="EMBL" id="CDR41916.1"/>
    </source>
</evidence>